<name>A0A0A9H3Z0_ARUDO</name>
<dbReference type="EMBL" id="GBRH01170318">
    <property type="protein sequence ID" value="JAE27578.1"/>
    <property type="molecule type" value="Transcribed_RNA"/>
</dbReference>
<reference evidence="1" key="2">
    <citation type="journal article" date="2015" name="Data Brief">
        <title>Shoot transcriptome of the giant reed, Arundo donax.</title>
        <authorList>
            <person name="Barrero R.A."/>
            <person name="Guerrero F.D."/>
            <person name="Moolhuijzen P."/>
            <person name="Goolsby J.A."/>
            <person name="Tidwell J."/>
            <person name="Bellgard S.E."/>
            <person name="Bellgard M.I."/>
        </authorList>
    </citation>
    <scope>NUCLEOTIDE SEQUENCE</scope>
    <source>
        <tissue evidence="1">Shoot tissue taken approximately 20 cm above the soil surface</tissue>
    </source>
</reference>
<sequence>MKISCSSVNFLCILDVYHLHAYFSSFR</sequence>
<accession>A0A0A9H3Z0</accession>
<evidence type="ECO:0000313" key="1">
    <source>
        <dbReference type="EMBL" id="JAE27578.1"/>
    </source>
</evidence>
<reference evidence="1" key="1">
    <citation type="submission" date="2014-09" db="EMBL/GenBank/DDBJ databases">
        <authorList>
            <person name="Magalhaes I.L.F."/>
            <person name="Oliveira U."/>
            <person name="Santos F.R."/>
            <person name="Vidigal T.H.D.A."/>
            <person name="Brescovit A.D."/>
            <person name="Santos A.J."/>
        </authorList>
    </citation>
    <scope>NUCLEOTIDE SEQUENCE</scope>
    <source>
        <tissue evidence="1">Shoot tissue taken approximately 20 cm above the soil surface</tissue>
    </source>
</reference>
<proteinExistence type="predicted"/>
<organism evidence="1">
    <name type="scientific">Arundo donax</name>
    <name type="common">Giant reed</name>
    <name type="synonym">Donax arundinaceus</name>
    <dbReference type="NCBI Taxonomy" id="35708"/>
    <lineage>
        <taxon>Eukaryota</taxon>
        <taxon>Viridiplantae</taxon>
        <taxon>Streptophyta</taxon>
        <taxon>Embryophyta</taxon>
        <taxon>Tracheophyta</taxon>
        <taxon>Spermatophyta</taxon>
        <taxon>Magnoliopsida</taxon>
        <taxon>Liliopsida</taxon>
        <taxon>Poales</taxon>
        <taxon>Poaceae</taxon>
        <taxon>PACMAD clade</taxon>
        <taxon>Arundinoideae</taxon>
        <taxon>Arundineae</taxon>
        <taxon>Arundo</taxon>
    </lineage>
</organism>
<dbReference type="AlphaFoldDB" id="A0A0A9H3Z0"/>
<protein>
    <submittedName>
        <fullName evidence="1">Uncharacterized protein</fullName>
    </submittedName>
</protein>